<dbReference type="InterPro" id="IPR036598">
    <property type="entry name" value="GOLD_dom_sf"/>
</dbReference>
<dbReference type="WBParaSite" id="ASIM_0001794101-mRNA-1">
    <property type="protein sequence ID" value="ASIM_0001794101-mRNA-1"/>
    <property type="gene ID" value="ASIM_0001794101"/>
</dbReference>
<sequence>MESGKNGVSTSVLCGSLITNEERKEIDWLSAVMKDILQKCPAYDTDFALLRWLRACDHDREKTVEQMSWALNALSCLHILDKDLSTIPKINQQMNVVTPLSAYFPGGIIGTDKHGNVLVMNGTGDLRPRQLLHCTTNADFFIAALTEAEGIQTLLRAEEKKRNRKLGVVMVTDLSGYSLELVASLTAIKMYLNLMTLLQRAFVDTAAKIYVINVPSAVEIIWTMMKKVLTQDTIEKIEIVGNDWKELLIRNHGAENIPKRWGGTLEKSYVKEAKVLTDELRETFLPKRCAFDELEKVTVNARSVVKIPIRVNSAGTKLSWYFECVSGAIDFCVLHNGNEVGNSLI</sequence>
<reference evidence="2 3" key="2">
    <citation type="submission" date="2018-11" db="EMBL/GenBank/DDBJ databases">
        <authorList>
            <consortium name="Pathogen Informatics"/>
        </authorList>
    </citation>
    <scope>NUCLEOTIDE SEQUENCE [LARGE SCALE GENOMIC DNA]</scope>
</reference>
<feature type="domain" description="CRAL-TRIO" evidence="1">
    <location>
        <begin position="96"/>
        <end position="269"/>
    </location>
</feature>
<dbReference type="SUPFAM" id="SSF52087">
    <property type="entry name" value="CRAL/TRIO domain"/>
    <property type="match status" value="1"/>
</dbReference>
<dbReference type="Gene3D" id="3.40.525.10">
    <property type="entry name" value="CRAL-TRIO lipid binding domain"/>
    <property type="match status" value="1"/>
</dbReference>
<dbReference type="InterPro" id="IPR051064">
    <property type="entry name" value="SEC14/CRAL-TRIO_domain"/>
</dbReference>
<keyword evidence="3" id="KW-1185">Reference proteome</keyword>
<dbReference type="AlphaFoldDB" id="A0A0M3KAE5"/>
<evidence type="ECO:0000259" key="1">
    <source>
        <dbReference type="PROSITE" id="PS50191"/>
    </source>
</evidence>
<evidence type="ECO:0000313" key="3">
    <source>
        <dbReference type="Proteomes" id="UP000267096"/>
    </source>
</evidence>
<dbReference type="SUPFAM" id="SSF46938">
    <property type="entry name" value="CRAL/TRIO N-terminal domain"/>
    <property type="match status" value="1"/>
</dbReference>
<dbReference type="Proteomes" id="UP000267096">
    <property type="component" value="Unassembled WGS sequence"/>
</dbReference>
<gene>
    <name evidence="2" type="ORF">ASIM_LOCUS17343</name>
</gene>
<dbReference type="GO" id="GO:0005737">
    <property type="term" value="C:cytoplasm"/>
    <property type="evidence" value="ECO:0007669"/>
    <property type="project" value="TreeGrafter"/>
</dbReference>
<dbReference type="PANTHER" id="PTHR23324:SF88">
    <property type="entry name" value="CRAL-TRIO DOMAIN-CONTAINING PROTEIN"/>
    <property type="match status" value="1"/>
</dbReference>
<dbReference type="InterPro" id="IPR036273">
    <property type="entry name" value="CRAL/TRIO_N_dom_sf"/>
</dbReference>
<dbReference type="Gene3D" id="2.60.120.680">
    <property type="entry name" value="GOLD domain"/>
    <property type="match status" value="1"/>
</dbReference>
<proteinExistence type="predicted"/>
<dbReference type="SMART" id="SM00516">
    <property type="entry name" value="SEC14"/>
    <property type="match status" value="1"/>
</dbReference>
<dbReference type="OrthoDB" id="1434354at2759"/>
<accession>A0A0M3KAE5</accession>
<evidence type="ECO:0000313" key="4">
    <source>
        <dbReference type="WBParaSite" id="ASIM_0001794101-mRNA-1"/>
    </source>
</evidence>
<protein>
    <submittedName>
        <fullName evidence="4">CRAL-TRIO domain-containing protein</fullName>
    </submittedName>
</protein>
<dbReference type="InterPro" id="IPR001251">
    <property type="entry name" value="CRAL-TRIO_dom"/>
</dbReference>
<dbReference type="PANTHER" id="PTHR23324">
    <property type="entry name" value="SEC14 RELATED PROTEIN"/>
    <property type="match status" value="1"/>
</dbReference>
<dbReference type="Pfam" id="PF00650">
    <property type="entry name" value="CRAL_TRIO"/>
    <property type="match status" value="1"/>
</dbReference>
<dbReference type="PROSITE" id="PS50191">
    <property type="entry name" value="CRAL_TRIO"/>
    <property type="match status" value="1"/>
</dbReference>
<dbReference type="CDD" id="cd00170">
    <property type="entry name" value="SEC14"/>
    <property type="match status" value="1"/>
</dbReference>
<organism evidence="4">
    <name type="scientific">Anisakis simplex</name>
    <name type="common">Herring worm</name>
    <dbReference type="NCBI Taxonomy" id="6269"/>
    <lineage>
        <taxon>Eukaryota</taxon>
        <taxon>Metazoa</taxon>
        <taxon>Ecdysozoa</taxon>
        <taxon>Nematoda</taxon>
        <taxon>Chromadorea</taxon>
        <taxon>Rhabditida</taxon>
        <taxon>Spirurina</taxon>
        <taxon>Ascaridomorpha</taxon>
        <taxon>Ascaridoidea</taxon>
        <taxon>Anisakidae</taxon>
        <taxon>Anisakis</taxon>
        <taxon>Anisakis simplex complex</taxon>
    </lineage>
</organism>
<dbReference type="SUPFAM" id="SSF101576">
    <property type="entry name" value="Supernatant protein factor (SPF), C-terminal domain"/>
    <property type="match status" value="1"/>
</dbReference>
<reference evidence="4" key="1">
    <citation type="submission" date="2017-02" db="UniProtKB">
        <authorList>
            <consortium name="WormBaseParasite"/>
        </authorList>
    </citation>
    <scope>IDENTIFICATION</scope>
</reference>
<evidence type="ECO:0000313" key="2">
    <source>
        <dbReference type="EMBL" id="VDK60162.1"/>
    </source>
</evidence>
<name>A0A0M3KAE5_ANISI</name>
<dbReference type="EMBL" id="UYRR01034019">
    <property type="protein sequence ID" value="VDK60162.1"/>
    <property type="molecule type" value="Genomic_DNA"/>
</dbReference>
<dbReference type="InterPro" id="IPR036865">
    <property type="entry name" value="CRAL-TRIO_dom_sf"/>
</dbReference>